<name>A0A4P6Q2F1_9ACTN</name>
<evidence type="ECO:0008006" key="4">
    <source>
        <dbReference type="Google" id="ProtNLM"/>
    </source>
</evidence>
<keyword evidence="3" id="KW-1185">Reference proteome</keyword>
<dbReference type="SUPFAM" id="SSF143120">
    <property type="entry name" value="YefM-like"/>
    <property type="match status" value="1"/>
</dbReference>
<gene>
    <name evidence="2" type="ORF">EKD16_15155</name>
</gene>
<proteinExistence type="inferred from homology"/>
<comment type="similarity">
    <text evidence="1">Belongs to the phD/YefM antitoxin family.</text>
</comment>
<dbReference type="OrthoDB" id="557859at2"/>
<dbReference type="KEGG" id="strr:EKD16_15155"/>
<dbReference type="AlphaFoldDB" id="A0A4P6Q2F1"/>
<dbReference type="Proteomes" id="UP000292235">
    <property type="component" value="Chromosome"/>
</dbReference>
<protein>
    <recommendedName>
        <fullName evidence="4">Antitoxin</fullName>
    </recommendedName>
</protein>
<organism evidence="2 3">
    <name type="scientific">Streptomonospora litoralis</name>
    <dbReference type="NCBI Taxonomy" id="2498135"/>
    <lineage>
        <taxon>Bacteria</taxon>
        <taxon>Bacillati</taxon>
        <taxon>Actinomycetota</taxon>
        <taxon>Actinomycetes</taxon>
        <taxon>Streptosporangiales</taxon>
        <taxon>Nocardiopsidaceae</taxon>
        <taxon>Streptomonospora</taxon>
    </lineage>
</organism>
<dbReference type="RefSeq" id="WP_131098918.1">
    <property type="nucleotide sequence ID" value="NZ_CP036455.1"/>
</dbReference>
<reference evidence="2 3" key="1">
    <citation type="submission" date="2019-02" db="EMBL/GenBank/DDBJ databases">
        <authorList>
            <person name="Khodamoradi S."/>
            <person name="Hahnke R.L."/>
            <person name="Kaempfer P."/>
            <person name="Schumann P."/>
            <person name="Rohde M."/>
            <person name="Steinert M."/>
            <person name="Luzhetskyy A."/>
            <person name="Wink J."/>
            <person name="Ruckert C."/>
        </authorList>
    </citation>
    <scope>NUCLEOTIDE SEQUENCE [LARGE SCALE GENOMIC DNA]</scope>
    <source>
        <strain evidence="2 3">M2</strain>
    </source>
</reference>
<dbReference type="EMBL" id="CP036455">
    <property type="protein sequence ID" value="QBI54808.1"/>
    <property type="molecule type" value="Genomic_DNA"/>
</dbReference>
<evidence type="ECO:0000313" key="2">
    <source>
        <dbReference type="EMBL" id="QBI54808.1"/>
    </source>
</evidence>
<evidence type="ECO:0000313" key="3">
    <source>
        <dbReference type="Proteomes" id="UP000292235"/>
    </source>
</evidence>
<accession>A0A4P6Q2F1</accession>
<dbReference type="InterPro" id="IPR036165">
    <property type="entry name" value="YefM-like_sf"/>
</dbReference>
<evidence type="ECO:0000256" key="1">
    <source>
        <dbReference type="ARBA" id="ARBA00009981"/>
    </source>
</evidence>
<sequence>MQNIGIRELQRNPQSVIQQVLESRDEFEITADGRPTGVRLVPDRYEKRRRLSGSDLMEISAMSPLEPGDAAAWRADIENAMDDEVTDPWERT</sequence>